<evidence type="ECO:0000256" key="3">
    <source>
        <dbReference type="ARBA" id="ARBA00038088"/>
    </source>
</evidence>
<dbReference type="SMART" id="SM00382">
    <property type="entry name" value="AAA"/>
    <property type="match status" value="1"/>
</dbReference>
<evidence type="ECO:0000313" key="8">
    <source>
        <dbReference type="Proteomes" id="UP000482487"/>
    </source>
</evidence>
<dbReference type="Pfam" id="PF00004">
    <property type="entry name" value="AAA"/>
    <property type="match status" value="1"/>
</dbReference>
<dbReference type="InterPro" id="IPR003593">
    <property type="entry name" value="AAA+_ATPase"/>
</dbReference>
<comment type="caution">
    <text evidence="7">The sequence shown here is derived from an EMBL/GenBank/DDBJ whole genome shotgun (WGS) entry which is preliminary data.</text>
</comment>
<evidence type="ECO:0000256" key="5">
    <source>
        <dbReference type="SAM" id="MobiDB-lite"/>
    </source>
</evidence>
<evidence type="ECO:0000259" key="6">
    <source>
        <dbReference type="SMART" id="SM00382"/>
    </source>
</evidence>
<dbReference type="GO" id="GO:0016887">
    <property type="term" value="F:ATP hydrolysis activity"/>
    <property type="evidence" value="ECO:0007669"/>
    <property type="project" value="InterPro"/>
</dbReference>
<dbReference type="SUPFAM" id="SSF52540">
    <property type="entry name" value="P-loop containing nucleoside triphosphate hydrolases"/>
    <property type="match status" value="1"/>
</dbReference>
<proteinExistence type="inferred from homology"/>
<dbReference type="EMBL" id="WVUD01000054">
    <property type="protein sequence ID" value="MYL85079.1"/>
    <property type="molecule type" value="Genomic_DNA"/>
</dbReference>
<evidence type="ECO:0000256" key="2">
    <source>
        <dbReference type="ARBA" id="ARBA00022840"/>
    </source>
</evidence>
<evidence type="ECO:0000313" key="7">
    <source>
        <dbReference type="EMBL" id="MYL85079.1"/>
    </source>
</evidence>
<organism evidence="7 8">
    <name type="scientific">Solidesulfovibrio aerotolerans</name>
    <dbReference type="NCBI Taxonomy" id="295255"/>
    <lineage>
        <taxon>Bacteria</taxon>
        <taxon>Pseudomonadati</taxon>
        <taxon>Thermodesulfobacteriota</taxon>
        <taxon>Desulfovibrionia</taxon>
        <taxon>Desulfovibrionales</taxon>
        <taxon>Desulfovibrionaceae</taxon>
        <taxon>Solidesulfovibrio</taxon>
    </lineage>
</organism>
<sequence>MLQDFLKAGYPALCVLTQEPARAENTLPFVGIWSFFAWCCAKGIRQAGFQQVTEEIRDPVEAINWLSGQRDTVLLAHNLHLFLDSPEVIQGVQNGIQLWKSRGSCLVMVSPVIQIRPELKSIFTVIDLPLPDTDSLYSLQHDLGTPLNIKPNKKCARLARGLTEFEAECAYALSLVTKRYFSSRVVSQLKSQIIRKSGLLEVWEPEHLSSVGGLSRLKHYIKTRAQAFMPGNEHLPCPRGVLLVGPPGTGKSLCCKAAASILGWPLIRLDIGALKGSLVGESEQKMRQALRIIESFGECVCFLDELEKAFAGVKSSGETDGGSTSGMFSHFLTFLQEHRSPVFVMATANDVTKLPPETMRAGRFDAIFLVDLPTLPERREIIRIVSKRYGVQIPLEYAERLTGWSGSEIEQLAKETAFTGLEEAYHSIVPLSRTMREDIESLRNWARTRARLANTPEDEPEESRKIRTTAAPAPAGIQ</sequence>
<dbReference type="RefSeq" id="WP_160963713.1">
    <property type="nucleotide sequence ID" value="NZ_WVUD01000054.1"/>
</dbReference>
<reference evidence="7 8" key="1">
    <citation type="submission" date="2020-01" db="EMBL/GenBank/DDBJ databases">
        <title>Genome sequence of Desulfovibrio aerotolerans DSM 16695(T).</title>
        <authorList>
            <person name="Karnachuk O."/>
            <person name="Avakyan M."/>
            <person name="Mardanov A."/>
            <person name="Kadnikov V."/>
            <person name="Ravin N."/>
        </authorList>
    </citation>
    <scope>NUCLEOTIDE SEQUENCE [LARGE SCALE GENOMIC DNA]</scope>
    <source>
        <strain evidence="7 8">DSM 16695</strain>
    </source>
</reference>
<keyword evidence="8" id="KW-1185">Reference proteome</keyword>
<dbReference type="AlphaFoldDB" id="A0A7C9IQ72"/>
<dbReference type="InterPro" id="IPR003959">
    <property type="entry name" value="ATPase_AAA_core"/>
</dbReference>
<evidence type="ECO:0000256" key="1">
    <source>
        <dbReference type="ARBA" id="ARBA00022741"/>
    </source>
</evidence>
<dbReference type="PANTHER" id="PTHR42960:SF1">
    <property type="entry name" value="YCF46 PROTEIN"/>
    <property type="match status" value="1"/>
</dbReference>
<accession>A0A7C9IQ72</accession>
<dbReference type="GO" id="GO:0005524">
    <property type="term" value="F:ATP binding"/>
    <property type="evidence" value="ECO:0007669"/>
    <property type="project" value="UniProtKB-KW"/>
</dbReference>
<feature type="domain" description="AAA+ ATPase" evidence="6">
    <location>
        <begin position="237"/>
        <end position="374"/>
    </location>
</feature>
<dbReference type="OrthoDB" id="9809379at2"/>
<dbReference type="PANTHER" id="PTHR42960">
    <property type="entry name" value="YCF46 PROTEIN"/>
    <property type="match status" value="1"/>
</dbReference>
<dbReference type="Gene3D" id="3.40.50.300">
    <property type="entry name" value="P-loop containing nucleotide triphosphate hydrolases"/>
    <property type="match status" value="1"/>
</dbReference>
<keyword evidence="1" id="KW-0547">Nucleotide-binding</keyword>
<evidence type="ECO:0000256" key="4">
    <source>
        <dbReference type="ARBA" id="ARBA00040480"/>
    </source>
</evidence>
<name>A0A7C9IQ72_9BACT</name>
<keyword evidence="2" id="KW-0067">ATP-binding</keyword>
<dbReference type="InterPro" id="IPR052381">
    <property type="entry name" value="AAA_domain_protein"/>
</dbReference>
<gene>
    <name evidence="7" type="ORF">GTA51_18365</name>
</gene>
<protein>
    <recommendedName>
        <fullName evidence="4">Uncharacterized AAA domain-containing protein ycf46</fullName>
    </recommendedName>
</protein>
<dbReference type="InterPro" id="IPR027417">
    <property type="entry name" value="P-loop_NTPase"/>
</dbReference>
<comment type="similarity">
    <text evidence="3">Belongs to the AAA ATPase family. Highly divergent.</text>
</comment>
<feature type="region of interest" description="Disordered" evidence="5">
    <location>
        <begin position="451"/>
        <end position="478"/>
    </location>
</feature>
<dbReference type="Proteomes" id="UP000482487">
    <property type="component" value="Unassembled WGS sequence"/>
</dbReference>